<dbReference type="Gene3D" id="1.20.5.1930">
    <property type="match status" value="1"/>
</dbReference>
<evidence type="ECO:0000313" key="7">
    <source>
        <dbReference type="Proteomes" id="UP000318416"/>
    </source>
</evidence>
<dbReference type="Pfam" id="PF07730">
    <property type="entry name" value="HisKA_3"/>
    <property type="match status" value="1"/>
</dbReference>
<dbReference type="AlphaFoldDB" id="A0A561EVE7"/>
<dbReference type="Proteomes" id="UP000318416">
    <property type="component" value="Unassembled WGS sequence"/>
</dbReference>
<feature type="transmembrane region" description="Helical" evidence="4">
    <location>
        <begin position="114"/>
        <end position="141"/>
    </location>
</feature>
<name>A0A561EVE7_9ACTN</name>
<reference evidence="6 7" key="1">
    <citation type="submission" date="2019-06" db="EMBL/GenBank/DDBJ databases">
        <title>Sequencing the genomes of 1000 actinobacteria strains.</title>
        <authorList>
            <person name="Klenk H.-P."/>
        </authorList>
    </citation>
    <scope>NUCLEOTIDE SEQUENCE [LARGE SCALE GENOMIC DNA]</scope>
    <source>
        <strain evidence="6 7">DSM 41649</strain>
    </source>
</reference>
<keyword evidence="2 6" id="KW-0418">Kinase</keyword>
<evidence type="ECO:0000256" key="2">
    <source>
        <dbReference type="ARBA" id="ARBA00022777"/>
    </source>
</evidence>
<dbReference type="SUPFAM" id="SSF55874">
    <property type="entry name" value="ATPase domain of HSP90 chaperone/DNA topoisomerase II/histidine kinase"/>
    <property type="match status" value="1"/>
</dbReference>
<feature type="transmembrane region" description="Helical" evidence="4">
    <location>
        <begin position="45"/>
        <end position="66"/>
    </location>
</feature>
<dbReference type="InterPro" id="IPR011712">
    <property type="entry name" value="Sig_transdc_His_kin_sub3_dim/P"/>
</dbReference>
<accession>A0A561EVE7</accession>
<evidence type="ECO:0000313" key="6">
    <source>
        <dbReference type="EMBL" id="TWE19579.1"/>
    </source>
</evidence>
<evidence type="ECO:0000256" key="1">
    <source>
        <dbReference type="ARBA" id="ARBA00022679"/>
    </source>
</evidence>
<proteinExistence type="predicted"/>
<dbReference type="InterPro" id="IPR050482">
    <property type="entry name" value="Sensor_HK_TwoCompSys"/>
</dbReference>
<keyword evidence="4" id="KW-1133">Transmembrane helix</keyword>
<keyword evidence="4" id="KW-0472">Membrane</keyword>
<dbReference type="EMBL" id="VIVR01000001">
    <property type="protein sequence ID" value="TWE19579.1"/>
    <property type="molecule type" value="Genomic_DNA"/>
</dbReference>
<sequence>MARGASASEELPAPSRPLLTEEPERRAVPPVDLPSIALHAPAPRIAIGILYFALSAVLLQTTVNLLSIDPRPAVLFICLGCFAPIYVMQLVHSLPRAKALRERYRYWTLPAQAVLTYAPILVLGRSWGAAAGFLAASMLLLLPGRASWAMFGLVAGSMGVLGIITDSGLVGTLYMVVSTMMSGLMVFGLSRLSNLVTELHQARGQLARIAVAQERLRFARDLHDLLGYSLSSITLKSEVAIRLVSRHPDRTRDELASILDISRQALADVRAVASSYRDMSLISEAASAEAILATADITAHVKVACEPLADPADTVLATVLREGVTNMLRHSKVQHCRIEADERAGVVTLSIVNDGLGSNPDATPEPRRGSGIDNLRARVQAVGGRLTAGVCEDGLFQLVAEVPRNGRR</sequence>
<organism evidence="6 7">
    <name type="scientific">Kitasatospora atroaurantiaca</name>
    <dbReference type="NCBI Taxonomy" id="285545"/>
    <lineage>
        <taxon>Bacteria</taxon>
        <taxon>Bacillati</taxon>
        <taxon>Actinomycetota</taxon>
        <taxon>Actinomycetes</taxon>
        <taxon>Kitasatosporales</taxon>
        <taxon>Streptomycetaceae</taxon>
        <taxon>Kitasatospora</taxon>
    </lineage>
</organism>
<evidence type="ECO:0000259" key="5">
    <source>
        <dbReference type="Pfam" id="PF07730"/>
    </source>
</evidence>
<evidence type="ECO:0000256" key="3">
    <source>
        <dbReference type="ARBA" id="ARBA00023012"/>
    </source>
</evidence>
<dbReference type="PANTHER" id="PTHR24421">
    <property type="entry name" value="NITRATE/NITRITE SENSOR PROTEIN NARX-RELATED"/>
    <property type="match status" value="1"/>
</dbReference>
<dbReference type="PANTHER" id="PTHR24421:SF63">
    <property type="entry name" value="SENSOR HISTIDINE KINASE DESK"/>
    <property type="match status" value="1"/>
</dbReference>
<keyword evidence="1" id="KW-0808">Transferase</keyword>
<dbReference type="Gene3D" id="3.30.565.10">
    <property type="entry name" value="Histidine kinase-like ATPase, C-terminal domain"/>
    <property type="match status" value="1"/>
</dbReference>
<evidence type="ECO:0000256" key="4">
    <source>
        <dbReference type="SAM" id="Phobius"/>
    </source>
</evidence>
<keyword evidence="4" id="KW-0812">Transmembrane</keyword>
<keyword evidence="3" id="KW-0902">Two-component regulatory system</keyword>
<dbReference type="GO" id="GO:0016020">
    <property type="term" value="C:membrane"/>
    <property type="evidence" value="ECO:0007669"/>
    <property type="project" value="InterPro"/>
</dbReference>
<feature type="transmembrane region" description="Helical" evidence="4">
    <location>
        <begin position="148"/>
        <end position="165"/>
    </location>
</feature>
<feature type="transmembrane region" description="Helical" evidence="4">
    <location>
        <begin position="171"/>
        <end position="189"/>
    </location>
</feature>
<dbReference type="GO" id="GO:0046983">
    <property type="term" value="F:protein dimerization activity"/>
    <property type="evidence" value="ECO:0007669"/>
    <property type="project" value="InterPro"/>
</dbReference>
<dbReference type="GO" id="GO:0000155">
    <property type="term" value="F:phosphorelay sensor kinase activity"/>
    <property type="evidence" value="ECO:0007669"/>
    <property type="project" value="InterPro"/>
</dbReference>
<dbReference type="RefSeq" id="WP_170290669.1">
    <property type="nucleotide sequence ID" value="NZ_BAAABR010000022.1"/>
</dbReference>
<dbReference type="CDD" id="cd16917">
    <property type="entry name" value="HATPase_UhpB-NarQ-NarX-like"/>
    <property type="match status" value="1"/>
</dbReference>
<protein>
    <submittedName>
        <fullName evidence="6">Two-component system sensor histidine kinase DesK</fullName>
    </submittedName>
</protein>
<gene>
    <name evidence="6" type="ORF">FB465_4697</name>
</gene>
<feature type="domain" description="Signal transduction histidine kinase subgroup 3 dimerisation and phosphoacceptor" evidence="5">
    <location>
        <begin position="214"/>
        <end position="279"/>
    </location>
</feature>
<dbReference type="InterPro" id="IPR036890">
    <property type="entry name" value="HATPase_C_sf"/>
</dbReference>
<keyword evidence="7" id="KW-1185">Reference proteome</keyword>
<feature type="transmembrane region" description="Helical" evidence="4">
    <location>
        <begin position="73"/>
        <end position="94"/>
    </location>
</feature>
<comment type="caution">
    <text evidence="6">The sequence shown here is derived from an EMBL/GenBank/DDBJ whole genome shotgun (WGS) entry which is preliminary data.</text>
</comment>